<comment type="similarity">
    <text evidence="3">Belongs to the peptidase C56 family. HSP31-like subfamily.</text>
</comment>
<organism evidence="5 6">
    <name type="scientific">Actinoplanes palleronii</name>
    <dbReference type="NCBI Taxonomy" id="113570"/>
    <lineage>
        <taxon>Bacteria</taxon>
        <taxon>Bacillati</taxon>
        <taxon>Actinomycetota</taxon>
        <taxon>Actinomycetes</taxon>
        <taxon>Micromonosporales</taxon>
        <taxon>Micromonosporaceae</taxon>
        <taxon>Actinoplanes</taxon>
    </lineage>
</organism>
<keyword evidence="1" id="KW-0346">Stress response</keyword>
<dbReference type="PANTHER" id="PTHR48094:SF11">
    <property type="entry name" value="GLUTATHIONE-INDEPENDENT GLYOXALASE HSP31-RELATED"/>
    <property type="match status" value="1"/>
</dbReference>
<comment type="caution">
    <text evidence="5">The sequence shown here is derived from an EMBL/GenBank/DDBJ whole genome shotgun (WGS) entry which is preliminary data.</text>
</comment>
<protein>
    <submittedName>
        <fullName evidence="5">Dimethylallyltransferase</fullName>
    </submittedName>
</protein>
<evidence type="ECO:0000259" key="4">
    <source>
        <dbReference type="Pfam" id="PF01965"/>
    </source>
</evidence>
<evidence type="ECO:0000256" key="1">
    <source>
        <dbReference type="ARBA" id="ARBA00023016"/>
    </source>
</evidence>
<dbReference type="Gene3D" id="3.40.50.880">
    <property type="match status" value="1"/>
</dbReference>
<sequence>MSKVLLVLSGARVWSQLDGTQHPTGFWAEEFVAPHRILIGAGQEVTIATPGGRVPVVDERSLDPAAGVDEAAAADFRSYLAEVKGLLESPARLEDVDPDEFDAVLIPGGHGPMQDLAVDPDVARILGTLLPDQNKVVVSLCHGPAAFLAAGDSDGWLFKGRKLTAFTDEEERQAGLAAKAPWLLEARLRAAGAAFESGPAWGPYVVVDGNLITGQNPASGAPSAEALLKALAAR</sequence>
<dbReference type="RefSeq" id="WP_203829344.1">
    <property type="nucleotide sequence ID" value="NZ_BAAATY010000023.1"/>
</dbReference>
<dbReference type="EMBL" id="BOMS01000126">
    <property type="protein sequence ID" value="GIE71498.1"/>
    <property type="molecule type" value="Genomic_DNA"/>
</dbReference>
<dbReference type="InterPro" id="IPR029062">
    <property type="entry name" value="Class_I_gatase-like"/>
</dbReference>
<evidence type="ECO:0000313" key="5">
    <source>
        <dbReference type="EMBL" id="GIE71498.1"/>
    </source>
</evidence>
<feature type="domain" description="DJ-1/PfpI" evidence="4">
    <location>
        <begin position="29"/>
        <end position="227"/>
    </location>
</feature>
<dbReference type="CDD" id="cd03141">
    <property type="entry name" value="GATase1_Hsp31_like"/>
    <property type="match status" value="1"/>
</dbReference>
<keyword evidence="6" id="KW-1185">Reference proteome</keyword>
<proteinExistence type="inferred from homology"/>
<dbReference type="Proteomes" id="UP000624709">
    <property type="component" value="Unassembled WGS sequence"/>
</dbReference>
<dbReference type="InterPro" id="IPR050325">
    <property type="entry name" value="Prot/Nucl_acid_deglycase"/>
</dbReference>
<evidence type="ECO:0000313" key="6">
    <source>
        <dbReference type="Proteomes" id="UP000624709"/>
    </source>
</evidence>
<gene>
    <name evidence="5" type="ORF">Apa02nite_076060</name>
</gene>
<dbReference type="Pfam" id="PF01965">
    <property type="entry name" value="DJ-1_PfpI"/>
    <property type="match status" value="1"/>
</dbReference>
<name>A0ABQ4BLE4_9ACTN</name>
<dbReference type="SUPFAM" id="SSF52317">
    <property type="entry name" value="Class I glutamine amidotransferase-like"/>
    <property type="match status" value="1"/>
</dbReference>
<keyword evidence="2" id="KW-0456">Lyase</keyword>
<dbReference type="PANTHER" id="PTHR48094">
    <property type="entry name" value="PROTEIN/NUCLEIC ACID DEGLYCASE DJ-1-RELATED"/>
    <property type="match status" value="1"/>
</dbReference>
<accession>A0ABQ4BLE4</accession>
<evidence type="ECO:0000256" key="2">
    <source>
        <dbReference type="ARBA" id="ARBA00023239"/>
    </source>
</evidence>
<evidence type="ECO:0000256" key="3">
    <source>
        <dbReference type="ARBA" id="ARBA00038493"/>
    </source>
</evidence>
<dbReference type="InterPro" id="IPR002818">
    <property type="entry name" value="DJ-1/PfpI"/>
</dbReference>
<reference evidence="5 6" key="1">
    <citation type="submission" date="2021-01" db="EMBL/GenBank/DDBJ databases">
        <title>Whole genome shotgun sequence of Actinoplanes palleronii NBRC 14916.</title>
        <authorList>
            <person name="Komaki H."/>
            <person name="Tamura T."/>
        </authorList>
    </citation>
    <scope>NUCLEOTIDE SEQUENCE [LARGE SCALE GENOMIC DNA]</scope>
    <source>
        <strain evidence="5 6">NBRC 14916</strain>
    </source>
</reference>